<evidence type="ECO:0000256" key="1">
    <source>
        <dbReference type="ARBA" id="ARBA00004496"/>
    </source>
</evidence>
<dbReference type="STRING" id="142842.SAMN02745118_00470"/>
<evidence type="ECO:0000256" key="4">
    <source>
        <dbReference type="ARBA" id="ARBA00022490"/>
    </source>
</evidence>
<evidence type="ECO:0000256" key="6">
    <source>
        <dbReference type="ARBA" id="ARBA00022801"/>
    </source>
</evidence>
<organism evidence="11 12">
    <name type="scientific">Selenihalanaerobacter shriftii</name>
    <dbReference type="NCBI Taxonomy" id="142842"/>
    <lineage>
        <taxon>Bacteria</taxon>
        <taxon>Bacillati</taxon>
        <taxon>Bacillota</taxon>
        <taxon>Clostridia</taxon>
        <taxon>Halanaerobiales</taxon>
        <taxon>Halobacteroidaceae</taxon>
        <taxon>Selenihalanaerobacter</taxon>
    </lineage>
</organism>
<keyword evidence="6" id="KW-0378">Hydrolase</keyword>
<dbReference type="Gene3D" id="3.30.70.330">
    <property type="match status" value="1"/>
</dbReference>
<gene>
    <name evidence="11" type="ORF">SAMN02745118_00470</name>
</gene>
<keyword evidence="7 11" id="KW-0347">Helicase</keyword>
<dbReference type="SMART" id="SM00382">
    <property type="entry name" value="AAA"/>
    <property type="match status" value="1"/>
</dbReference>
<dbReference type="InterPro" id="IPR014001">
    <property type="entry name" value="Helicase_ATP-bd"/>
</dbReference>
<proteinExistence type="inferred from homology"/>
<dbReference type="InterPro" id="IPR048761">
    <property type="entry name" value="SMUBP-2_HCS1_1B"/>
</dbReference>
<dbReference type="InterPro" id="IPR005580">
    <property type="entry name" value="DbpA/CsdA_RNA-bd_dom"/>
</dbReference>
<name>A0A1T4JWC1_9FIRM</name>
<comment type="similarity">
    <text evidence="2">Belongs to the DNA2/NAM7 helicase family.</text>
</comment>
<feature type="domain" description="Helicase ATP-binding" evidence="10">
    <location>
        <begin position="260"/>
        <end position="539"/>
    </location>
</feature>
<dbReference type="Pfam" id="PF21138">
    <property type="entry name" value="SMUBP-2_HCS1_1B"/>
    <property type="match status" value="1"/>
</dbReference>
<dbReference type="SMART" id="SM00487">
    <property type="entry name" value="DEXDc"/>
    <property type="match status" value="1"/>
</dbReference>
<keyword evidence="5" id="KW-0547">Nucleotide-binding</keyword>
<evidence type="ECO:0000256" key="7">
    <source>
        <dbReference type="ARBA" id="ARBA00022806"/>
    </source>
</evidence>
<dbReference type="OrthoDB" id="9757917at2"/>
<dbReference type="Gene3D" id="3.40.50.300">
    <property type="entry name" value="P-loop containing nucleotide triphosphate hydrolases"/>
    <property type="match status" value="2"/>
</dbReference>
<dbReference type="FunFam" id="3.40.50.300:FF:000326">
    <property type="entry name" value="P-loop containing nucleoside triphosphate hydrolase"/>
    <property type="match status" value="1"/>
</dbReference>
<feature type="domain" description="AAA+ ATPase" evidence="9">
    <location>
        <begin position="278"/>
        <end position="535"/>
    </location>
</feature>
<dbReference type="SUPFAM" id="SSF52540">
    <property type="entry name" value="P-loop containing nucleoside triphosphate hydrolases"/>
    <property type="match status" value="1"/>
</dbReference>
<dbReference type="Pfam" id="PF13087">
    <property type="entry name" value="AAA_12"/>
    <property type="match status" value="1"/>
</dbReference>
<evidence type="ECO:0000313" key="11">
    <source>
        <dbReference type="EMBL" id="SJZ34434.1"/>
    </source>
</evidence>
<dbReference type="InterPro" id="IPR041679">
    <property type="entry name" value="DNA2/NAM7-like_C"/>
</dbReference>
<dbReference type="InterPro" id="IPR003593">
    <property type="entry name" value="AAA+_ATPase"/>
</dbReference>
<evidence type="ECO:0000256" key="3">
    <source>
        <dbReference type="ARBA" id="ARBA00012551"/>
    </source>
</evidence>
<dbReference type="InterPro" id="IPR012677">
    <property type="entry name" value="Nucleotide-bd_a/b_plait_sf"/>
</dbReference>
<dbReference type="PANTHER" id="PTHR43788">
    <property type="entry name" value="DNA2/NAM7 HELICASE FAMILY MEMBER"/>
    <property type="match status" value="1"/>
</dbReference>
<accession>A0A1T4JWC1</accession>
<dbReference type="AlphaFoldDB" id="A0A1T4JWC1"/>
<dbReference type="GO" id="GO:0005694">
    <property type="term" value="C:chromosome"/>
    <property type="evidence" value="ECO:0007669"/>
    <property type="project" value="UniProtKB-ARBA"/>
</dbReference>
<dbReference type="InterPro" id="IPR041677">
    <property type="entry name" value="DNA2/NAM7_AAA_11"/>
</dbReference>
<evidence type="ECO:0000259" key="10">
    <source>
        <dbReference type="SMART" id="SM00487"/>
    </source>
</evidence>
<dbReference type="GO" id="GO:0016787">
    <property type="term" value="F:hydrolase activity"/>
    <property type="evidence" value="ECO:0007669"/>
    <property type="project" value="UniProtKB-KW"/>
</dbReference>
<comment type="subcellular location">
    <subcellularLocation>
        <location evidence="1">Cytoplasm</location>
    </subcellularLocation>
</comment>
<evidence type="ECO:0000256" key="8">
    <source>
        <dbReference type="ARBA" id="ARBA00022840"/>
    </source>
</evidence>
<dbReference type="Gene3D" id="2.40.30.270">
    <property type="match status" value="1"/>
</dbReference>
<evidence type="ECO:0000259" key="9">
    <source>
        <dbReference type="SMART" id="SM00382"/>
    </source>
</evidence>
<dbReference type="EMBL" id="FUWM01000004">
    <property type="protein sequence ID" value="SJZ34434.1"/>
    <property type="molecule type" value="Genomic_DNA"/>
</dbReference>
<dbReference type="GO" id="GO:0003723">
    <property type="term" value="F:RNA binding"/>
    <property type="evidence" value="ECO:0007669"/>
    <property type="project" value="InterPro"/>
</dbReference>
<dbReference type="NCBIfam" id="TIGR00376">
    <property type="entry name" value="IGHMBP2 family helicase"/>
    <property type="match status" value="1"/>
</dbReference>
<dbReference type="CDD" id="cd18808">
    <property type="entry name" value="SF1_C_Upf1"/>
    <property type="match status" value="1"/>
</dbReference>
<dbReference type="InterPro" id="IPR047187">
    <property type="entry name" value="SF1_C_Upf1"/>
</dbReference>
<dbReference type="EC" id="3.6.4.12" evidence="3"/>
<sequence>MVNIVVENLPQYVGPGDIVGAFTNEVKMDGNKIGKIDFIDGRAVVEVEDDIVDKVVEMMDQNQVAGITVKVYVNDGARDKIKKINDYVSKFKRLIQMERKAEMRRHELEIKNLTGYEREQKGRAILHLRGRDEGEVFGGKRLVKFMRQHRGEELPDNEINIGDLVMLSKNQPLRDDNPTGTVAGKTKYSITVVFEQPVTKFVYDEGLRADLYVNDITFQRMLDATSQIEDNSGRLAELRDKFLGIDNIEFTDIEEEIEFKNQALNDSQREAVRQALKAKDFFLIHGPPGTGKTMTTIEIIRQAIAPEKNILATADSNTAVDNLVERLVRENVNVVRVGHPVRVTPVLREHTLDYLIENHPKYKEAAELRSEAYDLLDKQDDLTHPSGRWRRGMSDQQILNKAKDNSSFRGVSANKIEEMAEWLKIQEKIDELFEMIEELEDEAIKELLSNADVVCTTNSTAGAEVLDEFKFDLLVVDEATQATEPAVLIPLTKAKRVILAGDHKQLPPTILSKKAKQDGLNRSLFERLIALYDDGIKQMLKVQYRMNNSIMEFSNSEFYDGFLESTSKVEDHTLVDLDILQIKGDRPAEKALIFDEPVVFFDTKGMKAPERSKNDSNSFENPIEADLIVEIVEEATKLNLSLQDMAVIAPYKDQVELINKKVDLNELEVNTVDGFQGREKELVILSFVRSNQYGNIGFLRDLRRLNVSLTRAKRKLIMVGDSVTIGSNEIYKNLIEYVRKHCYYYEL</sequence>
<protein>
    <recommendedName>
        <fullName evidence="3">DNA helicase</fullName>
        <ecNumber evidence="3">3.6.4.12</ecNumber>
    </recommendedName>
</protein>
<keyword evidence="8" id="KW-0067">ATP-binding</keyword>
<dbReference type="Proteomes" id="UP000190625">
    <property type="component" value="Unassembled WGS sequence"/>
</dbReference>
<dbReference type="Pfam" id="PF13086">
    <property type="entry name" value="AAA_11"/>
    <property type="match status" value="1"/>
</dbReference>
<dbReference type="InterPro" id="IPR004483">
    <property type="entry name" value="SMUBP-2/Hcs1-like"/>
</dbReference>
<reference evidence="12" key="1">
    <citation type="submission" date="2017-02" db="EMBL/GenBank/DDBJ databases">
        <authorList>
            <person name="Varghese N."/>
            <person name="Submissions S."/>
        </authorList>
    </citation>
    <scope>NUCLEOTIDE SEQUENCE [LARGE SCALE GENOMIC DNA]</scope>
    <source>
        <strain evidence="12">ATCC BAA-73</strain>
    </source>
</reference>
<keyword evidence="12" id="KW-1185">Reference proteome</keyword>
<keyword evidence="4" id="KW-0963">Cytoplasm</keyword>
<evidence type="ECO:0000313" key="12">
    <source>
        <dbReference type="Proteomes" id="UP000190625"/>
    </source>
</evidence>
<dbReference type="InterPro" id="IPR027417">
    <property type="entry name" value="P-loop_NTPase"/>
</dbReference>
<dbReference type="GO" id="GO:0005737">
    <property type="term" value="C:cytoplasm"/>
    <property type="evidence" value="ECO:0007669"/>
    <property type="project" value="UniProtKB-SubCell"/>
</dbReference>
<dbReference type="InterPro" id="IPR050534">
    <property type="entry name" value="Coronavir_polyprotein_1ab"/>
</dbReference>
<evidence type="ECO:0000256" key="2">
    <source>
        <dbReference type="ARBA" id="ARBA00007913"/>
    </source>
</evidence>
<dbReference type="GO" id="GO:0043139">
    <property type="term" value="F:5'-3' DNA helicase activity"/>
    <property type="evidence" value="ECO:0007669"/>
    <property type="project" value="TreeGrafter"/>
</dbReference>
<dbReference type="GO" id="GO:0003677">
    <property type="term" value="F:DNA binding"/>
    <property type="evidence" value="ECO:0007669"/>
    <property type="project" value="InterPro"/>
</dbReference>
<dbReference type="GO" id="GO:0005524">
    <property type="term" value="F:ATP binding"/>
    <property type="evidence" value="ECO:0007669"/>
    <property type="project" value="UniProtKB-KW"/>
</dbReference>
<evidence type="ECO:0000256" key="5">
    <source>
        <dbReference type="ARBA" id="ARBA00022741"/>
    </source>
</evidence>
<dbReference type="Pfam" id="PF03880">
    <property type="entry name" value="DbpA"/>
    <property type="match status" value="1"/>
</dbReference>
<dbReference type="RefSeq" id="WP_078808991.1">
    <property type="nucleotide sequence ID" value="NZ_FUWM01000004.1"/>
</dbReference>
<dbReference type="PANTHER" id="PTHR43788:SF8">
    <property type="entry name" value="DNA-BINDING PROTEIN SMUBP-2"/>
    <property type="match status" value="1"/>
</dbReference>